<protein>
    <submittedName>
        <fullName evidence="1">CAZy families GT5 protein</fullName>
    </submittedName>
</protein>
<organism evidence="1">
    <name type="scientific">uncultured Anaeromyxobacter sp</name>
    <dbReference type="NCBI Taxonomy" id="293435"/>
    <lineage>
        <taxon>Bacteria</taxon>
        <taxon>Pseudomonadati</taxon>
        <taxon>Myxococcota</taxon>
        <taxon>Myxococcia</taxon>
        <taxon>Myxococcales</taxon>
        <taxon>Cystobacterineae</taxon>
        <taxon>Anaeromyxobacteraceae</taxon>
        <taxon>Anaeromyxobacter</taxon>
        <taxon>environmental samples</taxon>
    </lineage>
</organism>
<reference evidence="1" key="1">
    <citation type="journal article" date="2013" name="Environ. Microbiol.">
        <title>Seasonally variable intestinal metagenomes of the red palm weevil (Rhynchophorus ferrugineus).</title>
        <authorList>
            <person name="Jia S."/>
            <person name="Zhang X."/>
            <person name="Zhang G."/>
            <person name="Yin A."/>
            <person name="Zhang S."/>
            <person name="Li F."/>
            <person name="Wang L."/>
            <person name="Zhao D."/>
            <person name="Yun Q."/>
            <person name="Tala"/>
            <person name="Wang J."/>
            <person name="Sun G."/>
            <person name="Baabdullah M."/>
            <person name="Yu X."/>
            <person name="Hu S."/>
            <person name="Al-Mssallem I.S."/>
            <person name="Yu J."/>
        </authorList>
    </citation>
    <scope>NUCLEOTIDE SEQUENCE</scope>
</reference>
<feature type="non-terminal residue" evidence="1">
    <location>
        <position position="1"/>
    </location>
</feature>
<accession>A0A060BW45</accession>
<dbReference type="PANTHER" id="PTHR45825">
    <property type="entry name" value="GRANULE-BOUND STARCH SYNTHASE 1, CHLOROPLASTIC/AMYLOPLASTIC"/>
    <property type="match status" value="1"/>
</dbReference>
<name>A0A060BW45_9BACT</name>
<evidence type="ECO:0000313" key="1">
    <source>
        <dbReference type="EMBL" id="AIA85025.1"/>
    </source>
</evidence>
<dbReference type="EMBL" id="KF117767">
    <property type="protein sequence ID" value="AIA85025.1"/>
    <property type="molecule type" value="Genomic_DNA"/>
</dbReference>
<dbReference type="SUPFAM" id="SSF53756">
    <property type="entry name" value="UDP-Glycosyltransferase/glycogen phosphorylase"/>
    <property type="match status" value="1"/>
</dbReference>
<dbReference type="PANTHER" id="PTHR45825:SF11">
    <property type="entry name" value="ALPHA AMYLASE DOMAIN-CONTAINING PROTEIN"/>
    <property type="match status" value="1"/>
</dbReference>
<sequence length="97" mass="10770">ASCKASLQQELGLPQAADKPLFALISRLTEQKGLDLLLFILDELLDDDIQLVVLGNGESRYEDALRAVAARRPDTWPCRSALMKNWPAGFMRVQISS</sequence>
<proteinExistence type="predicted"/>
<dbReference type="AlphaFoldDB" id="A0A060BW45"/>
<dbReference type="Gene3D" id="3.40.50.2000">
    <property type="entry name" value="Glycogen Phosphorylase B"/>
    <property type="match status" value="1"/>
</dbReference>